<organism evidence="12 13">
    <name type="scientific">Lachancea thermotolerans (strain ATCC 56472 / CBS 6340 / NRRL Y-8284)</name>
    <name type="common">Yeast</name>
    <name type="synonym">Kluyveromyces thermotolerans</name>
    <dbReference type="NCBI Taxonomy" id="559295"/>
    <lineage>
        <taxon>Eukaryota</taxon>
        <taxon>Fungi</taxon>
        <taxon>Dikarya</taxon>
        <taxon>Ascomycota</taxon>
        <taxon>Saccharomycotina</taxon>
        <taxon>Saccharomycetes</taxon>
        <taxon>Saccharomycetales</taxon>
        <taxon>Saccharomycetaceae</taxon>
        <taxon>Lachancea</taxon>
    </lineage>
</organism>
<dbReference type="RefSeq" id="XP_002556053.1">
    <property type="nucleotide sequence ID" value="XM_002556007.1"/>
</dbReference>
<dbReference type="KEGG" id="lth:KLTH0H03938g"/>
<dbReference type="GeneID" id="8294366"/>
<dbReference type="InterPro" id="IPR026270">
    <property type="entry name" value="SRP72"/>
</dbReference>
<dbReference type="InterPro" id="IPR013699">
    <property type="entry name" value="Signal_recog_part_SRP72_RNA-bd"/>
</dbReference>
<keyword evidence="7 9" id="KW-0733">Signal recognition particle</keyword>
<evidence type="ECO:0000256" key="9">
    <source>
        <dbReference type="PIRNR" id="PIRNR038922"/>
    </source>
</evidence>
<gene>
    <name evidence="12" type="ordered locus">KLTH0H03938g</name>
</gene>
<feature type="compositionally biased region" description="Basic and acidic residues" evidence="10">
    <location>
        <begin position="542"/>
        <end position="567"/>
    </location>
</feature>
<sequence>MKDLTSLLSDLNVQYNSNKHFEAAKVCKELIEAGVEDKISVLGQWLVSLIKSDCYKQGWDLLNQYDQELKGLYHLERLYIFYKLGYTKSFEKLYDELKDIEQANSFENRGLLHVRAQFCFKNGKFEEAVKIYQLLATHNEQQLDNETELACNERAAVGSTYQSGYESLLVTSLNEDSYDLLFNESLIALRRGDLDLSLKYLNQASSLAAQEGSDDDQNAIELQKAYVLQASGEKSEAKDILNDLVSKTMAGSTMHLLAQNNLKSFHDFSKYTTNVSLLLRELDVAKLSGKVSSLGHEQQQIILNNVLFLNLFNGCGIQSKKSLVSKTLANYRKTIANVVLEPYSTQAKKMFNRTMSAMSCGTGGSVFGSIVLTVQLQVLEKNFDGAIVLCESYLNKNSDSVNYEHRVVCYILLQLYRESGRSSSSNRLLEHLFAIVKDNNVKEDPEFWRFVAFNLLAQGFGSKAEDMFAKLQRISPELQLFNSSSEQHDVLSSDLDSLVSSVDVESLKKLGAAPFEGQRTRMRDTSLGKVAKKRRVHKNRKFPKDFDAEREPNPERWLPLKDRSDFRPKKKLAAKQTQGSAISRKSEQSLDISKKNRTKKGKK</sequence>
<dbReference type="Pfam" id="PF08492">
    <property type="entry name" value="SRP72"/>
    <property type="match status" value="1"/>
</dbReference>
<evidence type="ECO:0000256" key="4">
    <source>
        <dbReference type="ARBA" id="ARBA00018350"/>
    </source>
</evidence>
<feature type="domain" description="Signal recognition particle SRP72 subunit RNA-binding" evidence="11">
    <location>
        <begin position="525"/>
        <end position="568"/>
    </location>
</feature>
<dbReference type="PIRSF" id="PIRSF038922">
    <property type="entry name" value="SRP72"/>
    <property type="match status" value="1"/>
</dbReference>
<keyword evidence="6" id="KW-0256">Endoplasmic reticulum</keyword>
<keyword evidence="5 9" id="KW-0963">Cytoplasm</keyword>
<protein>
    <recommendedName>
        <fullName evidence="4 9">Signal recognition particle subunit SRP72</fullName>
    </recommendedName>
</protein>
<evidence type="ECO:0000313" key="12">
    <source>
        <dbReference type="EMBL" id="CAR30191.1"/>
    </source>
</evidence>
<dbReference type="SUPFAM" id="SSF48452">
    <property type="entry name" value="TPR-like"/>
    <property type="match status" value="1"/>
</dbReference>
<dbReference type="GO" id="GO:0008312">
    <property type="term" value="F:7S RNA binding"/>
    <property type="evidence" value="ECO:0007669"/>
    <property type="project" value="InterPro"/>
</dbReference>
<dbReference type="Proteomes" id="UP000002036">
    <property type="component" value="Chromosome H"/>
</dbReference>
<dbReference type="GO" id="GO:0043022">
    <property type="term" value="F:ribosome binding"/>
    <property type="evidence" value="ECO:0007669"/>
    <property type="project" value="TreeGrafter"/>
</dbReference>
<dbReference type="PANTHER" id="PTHR14094:SF9">
    <property type="entry name" value="SIGNAL RECOGNITION PARTICLE SUBUNIT SRP72"/>
    <property type="match status" value="1"/>
</dbReference>
<dbReference type="FunCoup" id="C5E2D0">
    <property type="interactions" value="992"/>
</dbReference>
<evidence type="ECO:0000313" key="13">
    <source>
        <dbReference type="Proteomes" id="UP000002036"/>
    </source>
</evidence>
<keyword evidence="13" id="KW-1185">Reference proteome</keyword>
<dbReference type="HOGENOM" id="CLU_013808_4_0_1"/>
<dbReference type="OrthoDB" id="5421607at2759"/>
<evidence type="ECO:0000256" key="2">
    <source>
        <dbReference type="ARBA" id="ARBA00004496"/>
    </source>
</evidence>
<dbReference type="Gene3D" id="1.25.40.10">
    <property type="entry name" value="Tetratricopeptide repeat domain"/>
    <property type="match status" value="1"/>
</dbReference>
<reference evidence="12 13" key="1">
    <citation type="journal article" date="2009" name="Genome Res.">
        <title>Comparative genomics of protoploid Saccharomycetaceae.</title>
        <authorList>
            <consortium name="The Genolevures Consortium"/>
            <person name="Souciet J.-L."/>
            <person name="Dujon B."/>
            <person name="Gaillardin C."/>
            <person name="Johnston M."/>
            <person name="Baret P.V."/>
            <person name="Cliften P."/>
            <person name="Sherman D.J."/>
            <person name="Weissenbach J."/>
            <person name="Westhof E."/>
            <person name="Wincker P."/>
            <person name="Jubin C."/>
            <person name="Poulain J."/>
            <person name="Barbe V."/>
            <person name="Segurens B."/>
            <person name="Artiguenave F."/>
            <person name="Anthouard V."/>
            <person name="Vacherie B."/>
            <person name="Val M.-E."/>
            <person name="Fulton R.S."/>
            <person name="Minx P."/>
            <person name="Wilson R."/>
            <person name="Durrens P."/>
            <person name="Jean G."/>
            <person name="Marck C."/>
            <person name="Martin T."/>
            <person name="Nikolski M."/>
            <person name="Rolland T."/>
            <person name="Seret M.-L."/>
            <person name="Casaregola S."/>
            <person name="Despons L."/>
            <person name="Fairhead C."/>
            <person name="Fischer G."/>
            <person name="Lafontaine I."/>
            <person name="Leh V."/>
            <person name="Lemaire M."/>
            <person name="de Montigny J."/>
            <person name="Neuveglise C."/>
            <person name="Thierry A."/>
            <person name="Blanc-Lenfle I."/>
            <person name="Bleykasten C."/>
            <person name="Diffels J."/>
            <person name="Fritsch E."/>
            <person name="Frangeul L."/>
            <person name="Goeffon A."/>
            <person name="Jauniaux N."/>
            <person name="Kachouri-Lafond R."/>
            <person name="Payen C."/>
            <person name="Potier S."/>
            <person name="Pribylova L."/>
            <person name="Ozanne C."/>
            <person name="Richard G.-F."/>
            <person name="Sacerdot C."/>
            <person name="Straub M.-L."/>
            <person name="Talla E."/>
        </authorList>
    </citation>
    <scope>NUCLEOTIDE SEQUENCE [LARGE SCALE GENOMIC DNA]</scope>
    <source>
        <strain evidence="13">ATCC 56472 / CBS 6340 / NRRL Y-8284</strain>
    </source>
</reference>
<evidence type="ECO:0000256" key="3">
    <source>
        <dbReference type="ARBA" id="ARBA00007676"/>
    </source>
</evidence>
<dbReference type="AlphaFoldDB" id="C5E2D0"/>
<comment type="similarity">
    <text evidence="3 9">Belongs to the SRP72 family.</text>
</comment>
<dbReference type="PANTHER" id="PTHR14094">
    <property type="entry name" value="SIGNAL RECOGNITION PARTICLE 72"/>
    <property type="match status" value="1"/>
</dbReference>
<name>C5E2D0_LACTC</name>
<evidence type="ECO:0000256" key="10">
    <source>
        <dbReference type="SAM" id="MobiDB-lite"/>
    </source>
</evidence>
<evidence type="ECO:0000256" key="1">
    <source>
        <dbReference type="ARBA" id="ARBA00004240"/>
    </source>
</evidence>
<dbReference type="InterPro" id="IPR011990">
    <property type="entry name" value="TPR-like_helical_dom_sf"/>
</dbReference>
<comment type="function">
    <text evidence="9">Component of the signal recognition particle (SRP) complex, a ribonucleoprotein complex that mediates the cotranslational targeting of secretory and membrane proteins to the endoplasmic reticulum (ER).</text>
</comment>
<dbReference type="GO" id="GO:0005783">
    <property type="term" value="C:endoplasmic reticulum"/>
    <property type="evidence" value="ECO:0007669"/>
    <property type="project" value="UniProtKB-SubCell"/>
</dbReference>
<evidence type="ECO:0000259" key="11">
    <source>
        <dbReference type="Pfam" id="PF08492"/>
    </source>
</evidence>
<dbReference type="GO" id="GO:0006614">
    <property type="term" value="P:SRP-dependent cotranslational protein targeting to membrane"/>
    <property type="evidence" value="ECO:0007669"/>
    <property type="project" value="UniProtKB-UniRule"/>
</dbReference>
<dbReference type="STRING" id="559295.C5E2D0"/>
<keyword evidence="8 9" id="KW-0687">Ribonucleoprotein</keyword>
<evidence type="ECO:0000256" key="7">
    <source>
        <dbReference type="ARBA" id="ARBA00023135"/>
    </source>
</evidence>
<evidence type="ECO:0000256" key="8">
    <source>
        <dbReference type="ARBA" id="ARBA00023274"/>
    </source>
</evidence>
<evidence type="ECO:0000256" key="6">
    <source>
        <dbReference type="ARBA" id="ARBA00022824"/>
    </source>
</evidence>
<feature type="compositionally biased region" description="Basic residues" evidence="10">
    <location>
        <begin position="530"/>
        <end position="541"/>
    </location>
</feature>
<feature type="compositionally biased region" description="Basic and acidic residues" evidence="10">
    <location>
        <begin position="584"/>
        <end position="594"/>
    </location>
</feature>
<dbReference type="InParanoid" id="C5E2D0"/>
<comment type="subcellular location">
    <subcellularLocation>
        <location evidence="2 9">Cytoplasm</location>
    </subcellularLocation>
    <subcellularLocation>
        <location evidence="1">Endoplasmic reticulum</location>
    </subcellularLocation>
</comment>
<proteinExistence type="inferred from homology"/>
<dbReference type="GO" id="GO:0005786">
    <property type="term" value="C:signal recognition particle, endoplasmic reticulum targeting"/>
    <property type="evidence" value="ECO:0007669"/>
    <property type="project" value="UniProtKB-UniRule"/>
</dbReference>
<dbReference type="EMBL" id="CU928180">
    <property type="protein sequence ID" value="CAR30191.1"/>
    <property type="molecule type" value="Genomic_DNA"/>
</dbReference>
<feature type="region of interest" description="Disordered" evidence="10">
    <location>
        <begin position="519"/>
        <end position="603"/>
    </location>
</feature>
<dbReference type="OMA" id="ELACNER"/>
<accession>C5E2D0</accession>
<evidence type="ECO:0000256" key="5">
    <source>
        <dbReference type="ARBA" id="ARBA00022490"/>
    </source>
</evidence>
<dbReference type="eggNOG" id="KOG2376">
    <property type="taxonomic scope" value="Eukaryota"/>
</dbReference>